<feature type="domain" description="DUF4219" evidence="1">
    <location>
        <begin position="125"/>
        <end position="151"/>
    </location>
</feature>
<evidence type="ECO:0000313" key="3">
    <source>
        <dbReference type="Proteomes" id="UP000467841"/>
    </source>
</evidence>
<protein>
    <recommendedName>
        <fullName evidence="1">DUF4219 domain-containing protein</fullName>
    </recommendedName>
</protein>
<dbReference type="InterPro" id="IPR025314">
    <property type="entry name" value="DUF4219"/>
</dbReference>
<dbReference type="AlphaFoldDB" id="A0A6D2IDG3"/>
<accession>A0A6D2IDG3</accession>
<sequence>MSNEIVAYSRTLTGRARGRVLGVPKKCWGGELIVERISKSDQSLYCRYNRCVKAAAKGLINDNHTFKWVDDWSMMQKYCVFVMKDLKMITFYDLGDMAGEDGEFSVAVEKPKEGGGTSSIMYPLLNSTNYTVWALRMKIALKVHKVWVVIETDTVPLNIEKNNMAMALLFQSTPEALTLQDGELDTTRKVWEAIKAKQCGS</sequence>
<proteinExistence type="predicted"/>
<name>A0A6D2IDG3_9BRAS</name>
<comment type="caution">
    <text evidence="2">The sequence shown here is derived from an EMBL/GenBank/DDBJ whole genome shotgun (WGS) entry which is preliminary data.</text>
</comment>
<keyword evidence="3" id="KW-1185">Reference proteome</keyword>
<dbReference type="EMBL" id="CACVBM020001050">
    <property type="protein sequence ID" value="CAA7026207.1"/>
    <property type="molecule type" value="Genomic_DNA"/>
</dbReference>
<reference evidence="2" key="1">
    <citation type="submission" date="2020-01" db="EMBL/GenBank/DDBJ databases">
        <authorList>
            <person name="Mishra B."/>
        </authorList>
    </citation>
    <scope>NUCLEOTIDE SEQUENCE [LARGE SCALE GENOMIC DNA]</scope>
</reference>
<organism evidence="2 3">
    <name type="scientific">Microthlaspi erraticum</name>
    <dbReference type="NCBI Taxonomy" id="1685480"/>
    <lineage>
        <taxon>Eukaryota</taxon>
        <taxon>Viridiplantae</taxon>
        <taxon>Streptophyta</taxon>
        <taxon>Embryophyta</taxon>
        <taxon>Tracheophyta</taxon>
        <taxon>Spermatophyta</taxon>
        <taxon>Magnoliopsida</taxon>
        <taxon>eudicotyledons</taxon>
        <taxon>Gunneridae</taxon>
        <taxon>Pentapetalae</taxon>
        <taxon>rosids</taxon>
        <taxon>malvids</taxon>
        <taxon>Brassicales</taxon>
        <taxon>Brassicaceae</taxon>
        <taxon>Coluteocarpeae</taxon>
        <taxon>Microthlaspi</taxon>
    </lineage>
</organism>
<dbReference type="Proteomes" id="UP000467841">
    <property type="component" value="Unassembled WGS sequence"/>
</dbReference>
<gene>
    <name evidence="2" type="ORF">MERR_LOCUS13442</name>
</gene>
<evidence type="ECO:0000259" key="1">
    <source>
        <dbReference type="Pfam" id="PF13961"/>
    </source>
</evidence>
<evidence type="ECO:0000313" key="2">
    <source>
        <dbReference type="EMBL" id="CAA7026207.1"/>
    </source>
</evidence>
<dbReference type="Pfam" id="PF13961">
    <property type="entry name" value="DUF4219"/>
    <property type="match status" value="1"/>
</dbReference>